<evidence type="ECO:0000313" key="2">
    <source>
        <dbReference type="Proteomes" id="UP001062846"/>
    </source>
</evidence>
<comment type="caution">
    <text evidence="1">The sequence shown here is derived from an EMBL/GenBank/DDBJ whole genome shotgun (WGS) entry which is preliminary data.</text>
</comment>
<reference evidence="1" key="1">
    <citation type="submission" date="2022-02" db="EMBL/GenBank/DDBJ databases">
        <title>Plant Genome Project.</title>
        <authorList>
            <person name="Zhang R.-G."/>
        </authorList>
    </citation>
    <scope>NUCLEOTIDE SEQUENCE</scope>
    <source>
        <strain evidence="1">AT1</strain>
    </source>
</reference>
<sequence length="59" mass="6817">MLELFLYPLVCQFGFCIIKNCDANLQKIFASPIYEYLDTRYGIKGSALAFLFNKRLCAK</sequence>
<keyword evidence="2" id="KW-1185">Reference proteome</keyword>
<gene>
    <name evidence="1" type="ORF">RHMOL_Rhmol07G0184600</name>
</gene>
<accession>A0ACC0N2E6</accession>
<organism evidence="1 2">
    <name type="scientific">Rhododendron molle</name>
    <name type="common">Chinese azalea</name>
    <name type="synonym">Azalea mollis</name>
    <dbReference type="NCBI Taxonomy" id="49168"/>
    <lineage>
        <taxon>Eukaryota</taxon>
        <taxon>Viridiplantae</taxon>
        <taxon>Streptophyta</taxon>
        <taxon>Embryophyta</taxon>
        <taxon>Tracheophyta</taxon>
        <taxon>Spermatophyta</taxon>
        <taxon>Magnoliopsida</taxon>
        <taxon>eudicotyledons</taxon>
        <taxon>Gunneridae</taxon>
        <taxon>Pentapetalae</taxon>
        <taxon>asterids</taxon>
        <taxon>Ericales</taxon>
        <taxon>Ericaceae</taxon>
        <taxon>Ericoideae</taxon>
        <taxon>Rhodoreae</taxon>
        <taxon>Rhododendron</taxon>
    </lineage>
</organism>
<protein>
    <submittedName>
        <fullName evidence="1">Uncharacterized protein</fullName>
    </submittedName>
</protein>
<name>A0ACC0N2E6_RHOML</name>
<evidence type="ECO:0000313" key="1">
    <source>
        <dbReference type="EMBL" id="KAI8547304.1"/>
    </source>
</evidence>
<dbReference type="Proteomes" id="UP001062846">
    <property type="component" value="Chromosome 7"/>
</dbReference>
<dbReference type="EMBL" id="CM046394">
    <property type="protein sequence ID" value="KAI8547304.1"/>
    <property type="molecule type" value="Genomic_DNA"/>
</dbReference>
<proteinExistence type="predicted"/>